<name>A0A6N2RC06_CITAM</name>
<organism evidence="1">
    <name type="scientific">Citrobacter amalonaticus</name>
    <dbReference type="NCBI Taxonomy" id="35703"/>
    <lineage>
        <taxon>Bacteria</taxon>
        <taxon>Pseudomonadati</taxon>
        <taxon>Pseudomonadota</taxon>
        <taxon>Gammaproteobacteria</taxon>
        <taxon>Enterobacterales</taxon>
        <taxon>Enterobacteriaceae</taxon>
        <taxon>Citrobacter</taxon>
    </lineage>
</organism>
<proteinExistence type="predicted"/>
<protein>
    <submittedName>
        <fullName evidence="1">Uncharacterized protein</fullName>
    </submittedName>
</protein>
<dbReference type="AlphaFoldDB" id="A0A6N2RC06"/>
<reference evidence="1" key="1">
    <citation type="submission" date="2019-11" db="EMBL/GenBank/DDBJ databases">
        <authorList>
            <person name="Feng L."/>
        </authorList>
    </citation>
    <scope>NUCLEOTIDE SEQUENCE</scope>
    <source>
        <strain evidence="1">CAmalonaticusLFYP1</strain>
    </source>
</reference>
<sequence length="57" mass="6459">MKANHDQSEGCLFISMTDEEASMCFDAIEYILNNSEVVVPHECYDALMDIMNALNLE</sequence>
<gene>
    <name evidence="1" type="ORF">CALFYP1_00006</name>
</gene>
<dbReference type="EMBL" id="CACRTI010000001">
    <property type="protein sequence ID" value="VYS78214.1"/>
    <property type="molecule type" value="Genomic_DNA"/>
</dbReference>
<evidence type="ECO:0000313" key="1">
    <source>
        <dbReference type="EMBL" id="VYS78214.1"/>
    </source>
</evidence>
<accession>A0A6N2RC06</accession>